<proteinExistence type="predicted"/>
<reference evidence="2 3" key="1">
    <citation type="journal article" date="2024" name="Int. J. Syst. Evol. Microbiol.">
        <title>Clostridium omnivorum sp. nov., isolated from anoxic soil under the treatment of reductive soil disinfestation.</title>
        <authorList>
            <person name="Ueki A."/>
            <person name="Tonouchi A."/>
            <person name="Kaku N."/>
            <person name="Honma S."/>
            <person name="Ueki K."/>
        </authorList>
    </citation>
    <scope>NUCLEOTIDE SEQUENCE [LARGE SCALE GENOMIC DNA]</scope>
    <source>
        <strain evidence="2 3">E14</strain>
    </source>
</reference>
<sequence>MHKNRLTNKQRSAMGLKRTDNGEINHSAEKVAFNRKNDNVKPEL</sequence>
<evidence type="ECO:0000256" key="1">
    <source>
        <dbReference type="SAM" id="MobiDB-lite"/>
    </source>
</evidence>
<name>A0ABQ5NBY5_9CLOT</name>
<gene>
    <name evidence="2" type="ORF">bsdE14_41850</name>
</gene>
<evidence type="ECO:0000313" key="2">
    <source>
        <dbReference type="EMBL" id="GLC32775.1"/>
    </source>
</evidence>
<dbReference type="RefSeq" id="WP_264852082.1">
    <property type="nucleotide sequence ID" value="NZ_BRXR01000001.1"/>
</dbReference>
<protein>
    <submittedName>
        <fullName evidence="2">Uncharacterized protein</fullName>
    </submittedName>
</protein>
<dbReference type="Proteomes" id="UP001208567">
    <property type="component" value="Unassembled WGS sequence"/>
</dbReference>
<feature type="compositionally biased region" description="Basic and acidic residues" evidence="1">
    <location>
        <begin position="35"/>
        <end position="44"/>
    </location>
</feature>
<dbReference type="EMBL" id="BRXR01000001">
    <property type="protein sequence ID" value="GLC32775.1"/>
    <property type="molecule type" value="Genomic_DNA"/>
</dbReference>
<evidence type="ECO:0000313" key="3">
    <source>
        <dbReference type="Proteomes" id="UP001208567"/>
    </source>
</evidence>
<comment type="caution">
    <text evidence="2">The sequence shown here is derived from an EMBL/GenBank/DDBJ whole genome shotgun (WGS) entry which is preliminary data.</text>
</comment>
<feature type="compositionally biased region" description="Basic and acidic residues" evidence="1">
    <location>
        <begin position="17"/>
        <end position="29"/>
    </location>
</feature>
<accession>A0ABQ5NBY5</accession>
<organism evidence="2 3">
    <name type="scientific">Clostridium omnivorum</name>
    <dbReference type="NCBI Taxonomy" id="1604902"/>
    <lineage>
        <taxon>Bacteria</taxon>
        <taxon>Bacillati</taxon>
        <taxon>Bacillota</taxon>
        <taxon>Clostridia</taxon>
        <taxon>Eubacteriales</taxon>
        <taxon>Clostridiaceae</taxon>
        <taxon>Clostridium</taxon>
    </lineage>
</organism>
<feature type="region of interest" description="Disordered" evidence="1">
    <location>
        <begin position="1"/>
        <end position="44"/>
    </location>
</feature>
<keyword evidence="3" id="KW-1185">Reference proteome</keyword>